<protein>
    <submittedName>
        <fullName evidence="1">Uncharacterized protein</fullName>
    </submittedName>
</protein>
<sequence length="260" mass="30133">MKKQLLFMDAQHGLLVKLDEPYNDLWFYFAFAQRCHANLFRLVLLRWRMWRLRVRICVAQVFPGGCCHNWQKKALITVYYDTYLDYPHRIAYLVLRKHRFSVTEQKRSLPPPKQMAISLAIRSQALEARTHSSACVHFIYPEQLSCARTAATSHPKNHHIQYEIEMEDVVKNGMGSIGLLRLVLVKRRYCCSRPLLSTSVGSGQELAEEGKDPNAVVLLCSITPNISLFIENTFHMPGITYTLRYSHREAAHFDLPSPDR</sequence>
<keyword evidence="2" id="KW-1185">Reference proteome</keyword>
<gene>
    <name evidence="1" type="ORF">K458DRAFT_394513</name>
</gene>
<dbReference type="Proteomes" id="UP000799291">
    <property type="component" value="Unassembled WGS sequence"/>
</dbReference>
<dbReference type="AlphaFoldDB" id="A0A6G1IL41"/>
<organism evidence="1 2">
    <name type="scientific">Lentithecium fluviatile CBS 122367</name>
    <dbReference type="NCBI Taxonomy" id="1168545"/>
    <lineage>
        <taxon>Eukaryota</taxon>
        <taxon>Fungi</taxon>
        <taxon>Dikarya</taxon>
        <taxon>Ascomycota</taxon>
        <taxon>Pezizomycotina</taxon>
        <taxon>Dothideomycetes</taxon>
        <taxon>Pleosporomycetidae</taxon>
        <taxon>Pleosporales</taxon>
        <taxon>Massarineae</taxon>
        <taxon>Lentitheciaceae</taxon>
        <taxon>Lentithecium</taxon>
    </lineage>
</organism>
<evidence type="ECO:0000313" key="1">
    <source>
        <dbReference type="EMBL" id="KAF2678865.1"/>
    </source>
</evidence>
<accession>A0A6G1IL41</accession>
<name>A0A6G1IL41_9PLEO</name>
<reference evidence="1" key="1">
    <citation type="journal article" date="2020" name="Stud. Mycol.">
        <title>101 Dothideomycetes genomes: a test case for predicting lifestyles and emergence of pathogens.</title>
        <authorList>
            <person name="Haridas S."/>
            <person name="Albert R."/>
            <person name="Binder M."/>
            <person name="Bloem J."/>
            <person name="Labutti K."/>
            <person name="Salamov A."/>
            <person name="Andreopoulos B."/>
            <person name="Baker S."/>
            <person name="Barry K."/>
            <person name="Bills G."/>
            <person name="Bluhm B."/>
            <person name="Cannon C."/>
            <person name="Castanera R."/>
            <person name="Culley D."/>
            <person name="Daum C."/>
            <person name="Ezra D."/>
            <person name="Gonzalez J."/>
            <person name="Henrissat B."/>
            <person name="Kuo A."/>
            <person name="Liang C."/>
            <person name="Lipzen A."/>
            <person name="Lutzoni F."/>
            <person name="Magnuson J."/>
            <person name="Mondo S."/>
            <person name="Nolan M."/>
            <person name="Ohm R."/>
            <person name="Pangilinan J."/>
            <person name="Park H.-J."/>
            <person name="Ramirez L."/>
            <person name="Alfaro M."/>
            <person name="Sun H."/>
            <person name="Tritt A."/>
            <person name="Yoshinaga Y."/>
            <person name="Zwiers L.-H."/>
            <person name="Turgeon B."/>
            <person name="Goodwin S."/>
            <person name="Spatafora J."/>
            <person name="Crous P."/>
            <person name="Grigoriev I."/>
        </authorList>
    </citation>
    <scope>NUCLEOTIDE SEQUENCE</scope>
    <source>
        <strain evidence="1">CBS 122367</strain>
    </source>
</reference>
<evidence type="ECO:0000313" key="2">
    <source>
        <dbReference type="Proteomes" id="UP000799291"/>
    </source>
</evidence>
<proteinExistence type="predicted"/>
<dbReference type="EMBL" id="MU005608">
    <property type="protein sequence ID" value="KAF2678865.1"/>
    <property type="molecule type" value="Genomic_DNA"/>
</dbReference>